<organism evidence="3 4">
    <name type="scientific">Caldovatus sediminis</name>
    <dbReference type="NCBI Taxonomy" id="2041189"/>
    <lineage>
        <taxon>Bacteria</taxon>
        <taxon>Pseudomonadati</taxon>
        <taxon>Pseudomonadota</taxon>
        <taxon>Alphaproteobacteria</taxon>
        <taxon>Acetobacterales</taxon>
        <taxon>Roseomonadaceae</taxon>
        <taxon>Caldovatus</taxon>
    </lineage>
</organism>
<feature type="chain" id="PRO_5035166682" description="Lipoprotein" evidence="2">
    <location>
        <begin position="22"/>
        <end position="133"/>
    </location>
</feature>
<feature type="region of interest" description="Disordered" evidence="1">
    <location>
        <begin position="100"/>
        <end position="133"/>
    </location>
</feature>
<proteinExistence type="predicted"/>
<comment type="caution">
    <text evidence="3">The sequence shown here is derived from an EMBL/GenBank/DDBJ whole genome shotgun (WGS) entry which is preliminary data.</text>
</comment>
<keyword evidence="2" id="KW-0732">Signal</keyword>
<evidence type="ECO:0000256" key="2">
    <source>
        <dbReference type="SAM" id="SignalP"/>
    </source>
</evidence>
<accession>A0A8J2ZED2</accession>
<dbReference type="AlphaFoldDB" id="A0A8J2ZED2"/>
<dbReference type="EMBL" id="BMKS01000013">
    <property type="protein sequence ID" value="GGG44877.1"/>
    <property type="molecule type" value="Genomic_DNA"/>
</dbReference>
<sequence length="133" mass="14100">MRPLVPLLALCLSPLLLPGCAALAPWAAAEAASVMVFDRAIGDVLVSAVTGRDCSVVRLDRGEPYCRPEEPPPVPPPVCTRSLGAVDCWRAAPPHAWPPYRGVADGPGSRPEPPAAGAEPPERHREGRWPGLF</sequence>
<evidence type="ECO:0000256" key="1">
    <source>
        <dbReference type="SAM" id="MobiDB-lite"/>
    </source>
</evidence>
<dbReference type="Proteomes" id="UP000597507">
    <property type="component" value="Unassembled WGS sequence"/>
</dbReference>
<protein>
    <recommendedName>
        <fullName evidence="5">Lipoprotein</fullName>
    </recommendedName>
</protein>
<evidence type="ECO:0000313" key="4">
    <source>
        <dbReference type="Proteomes" id="UP000597507"/>
    </source>
</evidence>
<keyword evidence="4" id="KW-1185">Reference proteome</keyword>
<gene>
    <name evidence="3" type="ORF">GCM10010964_35350</name>
</gene>
<evidence type="ECO:0000313" key="3">
    <source>
        <dbReference type="EMBL" id="GGG44877.1"/>
    </source>
</evidence>
<name>A0A8J2ZED2_9PROT</name>
<feature type="signal peptide" evidence="2">
    <location>
        <begin position="1"/>
        <end position="21"/>
    </location>
</feature>
<reference evidence="3 4" key="1">
    <citation type="journal article" date="2014" name="Int. J. Syst. Evol. Microbiol.">
        <title>Complete genome sequence of Corynebacterium casei LMG S-19264T (=DSM 44701T), isolated from a smear-ripened cheese.</title>
        <authorList>
            <consortium name="US DOE Joint Genome Institute (JGI-PGF)"/>
            <person name="Walter F."/>
            <person name="Albersmeier A."/>
            <person name="Kalinowski J."/>
            <person name="Ruckert C."/>
        </authorList>
    </citation>
    <scope>NUCLEOTIDE SEQUENCE [LARGE SCALE GENOMIC DNA]</scope>
    <source>
        <strain evidence="3 4">CGMCC 1.16330</strain>
    </source>
</reference>
<evidence type="ECO:0008006" key="5">
    <source>
        <dbReference type="Google" id="ProtNLM"/>
    </source>
</evidence>
<feature type="compositionally biased region" description="Basic and acidic residues" evidence="1">
    <location>
        <begin position="120"/>
        <end position="133"/>
    </location>
</feature>
<dbReference type="RefSeq" id="WP_188902664.1">
    <property type="nucleotide sequence ID" value="NZ_BMKS01000013.1"/>
</dbReference>